<proteinExistence type="predicted"/>
<organism evidence="1 2">
    <name type="scientific">Ideonella livida</name>
    <dbReference type="NCBI Taxonomy" id="2707176"/>
    <lineage>
        <taxon>Bacteria</taxon>
        <taxon>Pseudomonadati</taxon>
        <taxon>Pseudomonadota</taxon>
        <taxon>Betaproteobacteria</taxon>
        <taxon>Burkholderiales</taxon>
        <taxon>Sphaerotilaceae</taxon>
        <taxon>Ideonella</taxon>
    </lineage>
</organism>
<dbReference type="EMBL" id="JAAGOH010000001">
    <property type="protein sequence ID" value="NDY89758.1"/>
    <property type="molecule type" value="Genomic_DNA"/>
</dbReference>
<name>A0A7C9TGL4_9BURK</name>
<protein>
    <submittedName>
        <fullName evidence="1">Uncharacterized protein</fullName>
    </submittedName>
</protein>
<keyword evidence="2" id="KW-1185">Reference proteome</keyword>
<dbReference type="AlphaFoldDB" id="A0A7C9TGL4"/>
<comment type="caution">
    <text evidence="1">The sequence shown here is derived from an EMBL/GenBank/DDBJ whole genome shotgun (WGS) entry which is preliminary data.</text>
</comment>
<reference evidence="1 2" key="1">
    <citation type="submission" date="2020-02" db="EMBL/GenBank/DDBJ databases">
        <title>Ideonella bacterium strain TBM-1.</title>
        <authorList>
            <person name="Chen W.-M."/>
        </authorList>
    </citation>
    <scope>NUCLEOTIDE SEQUENCE [LARGE SCALE GENOMIC DNA]</scope>
    <source>
        <strain evidence="1 2">TBM-1</strain>
    </source>
</reference>
<evidence type="ECO:0000313" key="2">
    <source>
        <dbReference type="Proteomes" id="UP000484255"/>
    </source>
</evidence>
<evidence type="ECO:0000313" key="1">
    <source>
        <dbReference type="EMBL" id="NDY89758.1"/>
    </source>
</evidence>
<gene>
    <name evidence="1" type="ORF">G3A44_00960</name>
</gene>
<accession>A0A7C9TGL4</accession>
<dbReference type="Proteomes" id="UP000484255">
    <property type="component" value="Unassembled WGS sequence"/>
</dbReference>
<dbReference type="RefSeq" id="WP_163455610.1">
    <property type="nucleotide sequence ID" value="NZ_JAAGOH010000001.1"/>
</dbReference>
<sequence length="316" mass="33838">MKKINALVNILACVYAGSKAGGLSGLDVSEQIGGACIQHLQRILVRFHADGLISIHGWTRRKGRGPYSPVWGAPIPEDVAYPGEVEPDFLRSKAAAVVWPDLIAFGALVKRLRAGPASVADLHHACGLTPAAIRSNLNRMKGLRLASVVEWVRREGWGGSPTPLWGMGVHNVERPIAYTNAERCARYHVRTKLKANPRSAIRATWEDALAALRQAKSQMTSPGLAEVLGVDPDLIPNLVEPGLRNGKIAQLRGTEGQLVFSAPEIPVFSKVGVRRKAVARGVTVVSGDDVPLSRSVVPHASVPRSVWELAGGLANA</sequence>